<dbReference type="AlphaFoldDB" id="A0A2P2K1C3"/>
<evidence type="ECO:0000313" key="1">
    <source>
        <dbReference type="EMBL" id="MBW99508.1"/>
    </source>
</evidence>
<reference evidence="1" key="1">
    <citation type="submission" date="2018-02" db="EMBL/GenBank/DDBJ databases">
        <title>Rhizophora mucronata_Transcriptome.</title>
        <authorList>
            <person name="Meera S.P."/>
            <person name="Sreeshan A."/>
            <person name="Augustine A."/>
        </authorList>
    </citation>
    <scope>NUCLEOTIDE SEQUENCE</scope>
    <source>
        <tissue evidence="1">Leaf</tissue>
    </source>
</reference>
<sequence length="58" mass="6337">MVVTAMFTSCVVDRTGFETSKTVQAQKSFVCGGRHIMICARMVMVSRNHAVTPILTST</sequence>
<accession>A0A2P2K1C3</accession>
<organism evidence="1">
    <name type="scientific">Rhizophora mucronata</name>
    <name type="common">Asiatic mangrove</name>
    <dbReference type="NCBI Taxonomy" id="61149"/>
    <lineage>
        <taxon>Eukaryota</taxon>
        <taxon>Viridiplantae</taxon>
        <taxon>Streptophyta</taxon>
        <taxon>Embryophyta</taxon>
        <taxon>Tracheophyta</taxon>
        <taxon>Spermatophyta</taxon>
        <taxon>Magnoliopsida</taxon>
        <taxon>eudicotyledons</taxon>
        <taxon>Gunneridae</taxon>
        <taxon>Pentapetalae</taxon>
        <taxon>rosids</taxon>
        <taxon>fabids</taxon>
        <taxon>Malpighiales</taxon>
        <taxon>Rhizophoraceae</taxon>
        <taxon>Rhizophora</taxon>
    </lineage>
</organism>
<dbReference type="EMBL" id="GGEC01019025">
    <property type="protein sequence ID" value="MBW99508.1"/>
    <property type="molecule type" value="Transcribed_RNA"/>
</dbReference>
<protein>
    <submittedName>
        <fullName evidence="1">Uncharacterized protein</fullName>
    </submittedName>
</protein>
<proteinExistence type="predicted"/>
<name>A0A2P2K1C3_RHIMU</name>